<proteinExistence type="predicted"/>
<organism evidence="1 2">
    <name type="scientific">Anaerolinea thermophila (strain DSM 14523 / JCM 11388 / NBRC 100420 / UNI-1)</name>
    <dbReference type="NCBI Taxonomy" id="926569"/>
    <lineage>
        <taxon>Bacteria</taxon>
        <taxon>Bacillati</taxon>
        <taxon>Chloroflexota</taxon>
        <taxon>Anaerolineae</taxon>
        <taxon>Anaerolineales</taxon>
        <taxon>Anaerolineaceae</taxon>
        <taxon>Anaerolinea</taxon>
    </lineage>
</organism>
<dbReference type="EMBL" id="AP012029">
    <property type="protein sequence ID" value="BAJ65050.1"/>
    <property type="molecule type" value="Genomic_DNA"/>
</dbReference>
<dbReference type="AlphaFoldDB" id="E8N2A3"/>
<dbReference type="InParanoid" id="E8N2A3"/>
<keyword evidence="2" id="KW-1185">Reference proteome</keyword>
<evidence type="ECO:0000313" key="2">
    <source>
        <dbReference type="Proteomes" id="UP000008922"/>
    </source>
</evidence>
<dbReference type="KEGG" id="atm:ANT_30240"/>
<reference evidence="1 2" key="1">
    <citation type="submission" date="2010-12" db="EMBL/GenBank/DDBJ databases">
        <title>Whole genome sequence of Anaerolinea thermophila UNI-1.</title>
        <authorList>
            <person name="Narita-Yamada S."/>
            <person name="Kishi E."/>
            <person name="Watanabe Y."/>
            <person name="Takasaki K."/>
            <person name="Ankai A."/>
            <person name="Oguchi A."/>
            <person name="Fukui S."/>
            <person name="Takahashi M."/>
            <person name="Yashiro I."/>
            <person name="Hosoyama A."/>
            <person name="Sekiguchi Y."/>
            <person name="Hanada S."/>
            <person name="Fujita N."/>
        </authorList>
    </citation>
    <scope>NUCLEOTIDE SEQUENCE [LARGE SCALE GENOMIC DNA]</scope>
    <source>
        <strain evidence="2">DSM 14523 / JCM 11388 / NBRC 100420 / UNI-1</strain>
    </source>
</reference>
<dbReference type="STRING" id="926569.ANT_30240"/>
<gene>
    <name evidence="1" type="ordered locus">ANT_30240</name>
</gene>
<dbReference type="Proteomes" id="UP000008922">
    <property type="component" value="Chromosome"/>
</dbReference>
<accession>E8N2A3</accession>
<name>E8N2A3_ANATU</name>
<evidence type="ECO:0000313" key="1">
    <source>
        <dbReference type="EMBL" id="BAJ65050.1"/>
    </source>
</evidence>
<dbReference type="HOGENOM" id="CLU_3195436_0_0_0"/>
<protein>
    <submittedName>
        <fullName evidence="1">Uncharacterized protein</fullName>
    </submittedName>
</protein>
<sequence length="45" mass="5242">MLIVCSVPRHRLLGKIPMRRFTGIRELRYNVPNAGMNEGTAWHIH</sequence>